<dbReference type="GO" id="GO:0006843">
    <property type="term" value="P:mitochondrial citrate transmembrane transport"/>
    <property type="evidence" value="ECO:0007669"/>
    <property type="project" value="TreeGrafter"/>
</dbReference>
<dbReference type="PROSITE" id="PS50920">
    <property type="entry name" value="SOLCAR"/>
    <property type="match status" value="3"/>
</dbReference>
<keyword evidence="13" id="KW-1185">Reference proteome</keyword>
<evidence type="ECO:0000256" key="7">
    <source>
        <dbReference type="ARBA" id="ARBA00022989"/>
    </source>
</evidence>
<evidence type="ECO:0000256" key="4">
    <source>
        <dbReference type="ARBA" id="ARBA00022692"/>
    </source>
</evidence>
<evidence type="ECO:0000256" key="2">
    <source>
        <dbReference type="ARBA" id="ARBA00006375"/>
    </source>
</evidence>
<keyword evidence="8" id="KW-0496">Mitochondrion</keyword>
<proteinExistence type="inferred from homology"/>
<dbReference type="InterPro" id="IPR023395">
    <property type="entry name" value="MCP_dom_sf"/>
</dbReference>
<evidence type="ECO:0000313" key="12">
    <source>
        <dbReference type="EMBL" id="KAL1584553.1"/>
    </source>
</evidence>
<sequence>MHVQNSVYSDRLVKRSLFDETLINNAIAPIVGLVSGALAGGIEASVTYPLELAKTQAQLRFNRRWRHLDTASFLRRTVAADGVSSLYTGVGSAVSGAALKVGLRYLVFDGAVHAFKNGNLHSTNIDYAAAGVIAGTAESVLVATPSERIKTAMIDDSNGARRFRSSADAARQICYAEGLSGLYRGLVSTTCKYAGTGAVKMGSYHFLAEQHKSIFGHSSRSVQDTFVLGAGAGIVTVCVTQPLDVVKTRRQSSRSETLLLAARNVLHTQGVAGFWSGSMFRLGRMSVSSGIVMSVHEKVVDLLKF</sequence>
<evidence type="ECO:0000313" key="13">
    <source>
        <dbReference type="Proteomes" id="UP000803884"/>
    </source>
</evidence>
<evidence type="ECO:0000256" key="6">
    <source>
        <dbReference type="ARBA" id="ARBA00022792"/>
    </source>
</evidence>
<dbReference type="EMBL" id="JAAQHG020000025">
    <property type="protein sequence ID" value="KAL1584553.1"/>
    <property type="molecule type" value="Genomic_DNA"/>
</dbReference>
<dbReference type="Gene3D" id="1.50.40.10">
    <property type="entry name" value="Mitochondrial carrier domain"/>
    <property type="match status" value="1"/>
</dbReference>
<feature type="repeat" description="Solcar" evidence="10">
    <location>
        <begin position="122"/>
        <end position="210"/>
    </location>
</feature>
<dbReference type="Proteomes" id="UP000803884">
    <property type="component" value="Unassembled WGS sequence"/>
</dbReference>
<accession>A0AB34KMN1</accession>
<reference evidence="12 13" key="1">
    <citation type="journal article" date="2020" name="Microbiol. Resour. Announc.">
        <title>Draft Genome Sequence of a Cladosporium Species Isolated from the Mesophotic Ascidian Didemnum maculosum.</title>
        <authorList>
            <person name="Gioti A."/>
            <person name="Siaperas R."/>
            <person name="Nikolaivits E."/>
            <person name="Le Goff G."/>
            <person name="Ouazzani J."/>
            <person name="Kotoulas G."/>
            <person name="Topakas E."/>
        </authorList>
    </citation>
    <scope>NUCLEOTIDE SEQUENCE [LARGE SCALE GENOMIC DNA]</scope>
    <source>
        <strain evidence="12 13">TM138-S3</strain>
    </source>
</reference>
<keyword evidence="4 10" id="KW-0812">Transmembrane</keyword>
<dbReference type="InterPro" id="IPR018108">
    <property type="entry name" value="MCP_transmembrane"/>
</dbReference>
<evidence type="ECO:0000256" key="10">
    <source>
        <dbReference type="PROSITE-ProRule" id="PRU00282"/>
    </source>
</evidence>
<feature type="repeat" description="Solcar" evidence="10">
    <location>
        <begin position="220"/>
        <end position="302"/>
    </location>
</feature>
<evidence type="ECO:0000256" key="8">
    <source>
        <dbReference type="ARBA" id="ARBA00023128"/>
    </source>
</evidence>
<comment type="similarity">
    <text evidence="2 11">Belongs to the mitochondrial carrier (TC 2.A.29) family.</text>
</comment>
<evidence type="ECO:0000256" key="3">
    <source>
        <dbReference type="ARBA" id="ARBA00022448"/>
    </source>
</evidence>
<evidence type="ECO:0000256" key="5">
    <source>
        <dbReference type="ARBA" id="ARBA00022737"/>
    </source>
</evidence>
<keyword evidence="3 11" id="KW-0813">Transport</keyword>
<keyword evidence="6" id="KW-0999">Mitochondrion inner membrane</keyword>
<evidence type="ECO:0000256" key="9">
    <source>
        <dbReference type="ARBA" id="ARBA00023136"/>
    </source>
</evidence>
<organism evidence="12 13">
    <name type="scientific">Cladosporium halotolerans</name>
    <dbReference type="NCBI Taxonomy" id="1052096"/>
    <lineage>
        <taxon>Eukaryota</taxon>
        <taxon>Fungi</taxon>
        <taxon>Dikarya</taxon>
        <taxon>Ascomycota</taxon>
        <taxon>Pezizomycotina</taxon>
        <taxon>Dothideomycetes</taxon>
        <taxon>Dothideomycetidae</taxon>
        <taxon>Cladosporiales</taxon>
        <taxon>Cladosporiaceae</taxon>
        <taxon>Cladosporium</taxon>
    </lineage>
</organism>
<evidence type="ECO:0000256" key="11">
    <source>
        <dbReference type="RuleBase" id="RU000488"/>
    </source>
</evidence>
<keyword evidence="9 10" id="KW-0472">Membrane</keyword>
<dbReference type="AlphaFoldDB" id="A0AB34KMN1"/>
<dbReference type="GeneID" id="96008454"/>
<keyword evidence="5" id="KW-0677">Repeat</keyword>
<dbReference type="SUPFAM" id="SSF103506">
    <property type="entry name" value="Mitochondrial carrier"/>
    <property type="match status" value="1"/>
</dbReference>
<feature type="repeat" description="Solcar" evidence="10">
    <location>
        <begin position="27"/>
        <end position="114"/>
    </location>
</feature>
<dbReference type="RefSeq" id="XP_069227659.1">
    <property type="nucleotide sequence ID" value="XM_069375616.1"/>
</dbReference>
<dbReference type="PANTHER" id="PTHR45788:SF3">
    <property type="entry name" value="TRICARBOXYLATE TRANSPORT PROTEIN"/>
    <property type="match status" value="1"/>
</dbReference>
<dbReference type="GO" id="GO:0031966">
    <property type="term" value="C:mitochondrial membrane"/>
    <property type="evidence" value="ECO:0007669"/>
    <property type="project" value="UniProtKB-SubCell"/>
</dbReference>
<dbReference type="GO" id="GO:0071913">
    <property type="term" value="F:citrate secondary active transmembrane transporter activity"/>
    <property type="evidence" value="ECO:0007669"/>
    <property type="project" value="TreeGrafter"/>
</dbReference>
<dbReference type="InterPro" id="IPR049563">
    <property type="entry name" value="TXTP-like"/>
</dbReference>
<dbReference type="Pfam" id="PF00153">
    <property type="entry name" value="Mito_carr"/>
    <property type="match status" value="3"/>
</dbReference>
<dbReference type="PANTHER" id="PTHR45788">
    <property type="entry name" value="SUCCINATE/FUMARATE MITOCHONDRIAL TRANSPORTER-RELATED"/>
    <property type="match status" value="1"/>
</dbReference>
<gene>
    <name evidence="12" type="ORF">WHR41_07011</name>
</gene>
<comment type="subcellular location">
    <subcellularLocation>
        <location evidence="1">Mitochondrion membrane</location>
        <topology evidence="1">Multi-pass membrane protein</topology>
    </subcellularLocation>
</comment>
<name>A0AB34KMN1_9PEZI</name>
<evidence type="ECO:0000256" key="1">
    <source>
        <dbReference type="ARBA" id="ARBA00004225"/>
    </source>
</evidence>
<evidence type="ECO:0008006" key="14">
    <source>
        <dbReference type="Google" id="ProtNLM"/>
    </source>
</evidence>
<protein>
    <recommendedName>
        <fullName evidence="14">Tricarboxylate transport protein</fullName>
    </recommendedName>
</protein>
<comment type="caution">
    <text evidence="12">The sequence shown here is derived from an EMBL/GenBank/DDBJ whole genome shotgun (WGS) entry which is preliminary data.</text>
</comment>
<keyword evidence="7" id="KW-1133">Transmembrane helix</keyword>